<dbReference type="InterPro" id="IPR010862">
    <property type="entry name" value="DUF1493"/>
</dbReference>
<proteinExistence type="predicted"/>
<name>A0A6N4XUJ7_9FLAO</name>
<evidence type="ECO:0000313" key="1">
    <source>
        <dbReference type="EMBL" id="CAA7386970.1"/>
    </source>
</evidence>
<evidence type="ECO:0000313" key="2">
    <source>
        <dbReference type="Proteomes" id="UP000445309"/>
    </source>
</evidence>
<accession>A0A6N4XUJ7</accession>
<reference evidence="1 2" key="1">
    <citation type="submission" date="2020-01" db="EMBL/GenBank/DDBJ databases">
        <authorList>
            <person name="Rodrigo-Torres L."/>
            <person name="Arahal R. D."/>
            <person name="Lucena T."/>
        </authorList>
    </citation>
    <scope>NUCLEOTIDE SEQUENCE [LARGE SCALE GENOMIC DNA]</scope>
    <source>
        <strain evidence="1 2">CECT 9393</strain>
    </source>
</reference>
<sequence length="107" mass="13053">MDNVEEKVLQFFKKHVYKNIDINTVINYVFPTEDDIYNELVLFFEEYNIDPKDFNILKYFHPDPESMPLLKYYYGLIKGRFKAKNLPPLTIRHMIEVAKRKEWFDPE</sequence>
<protein>
    <recommendedName>
        <fullName evidence="3">DUF1493 family protein</fullName>
    </recommendedName>
</protein>
<gene>
    <name evidence="1" type="ORF">CHRY9393_01271</name>
</gene>
<dbReference type="EMBL" id="CACVBY010000021">
    <property type="protein sequence ID" value="CAA7386970.1"/>
    <property type="molecule type" value="Genomic_DNA"/>
</dbReference>
<evidence type="ECO:0008006" key="3">
    <source>
        <dbReference type="Google" id="ProtNLM"/>
    </source>
</evidence>
<dbReference type="Pfam" id="PF07377">
    <property type="entry name" value="DUF1493"/>
    <property type="match status" value="1"/>
</dbReference>
<organism evidence="1 2">
    <name type="scientific">Chryseobacterium fistulae</name>
    <dbReference type="NCBI Taxonomy" id="2675058"/>
    <lineage>
        <taxon>Bacteria</taxon>
        <taxon>Pseudomonadati</taxon>
        <taxon>Bacteroidota</taxon>
        <taxon>Flavobacteriia</taxon>
        <taxon>Flavobacteriales</taxon>
        <taxon>Weeksellaceae</taxon>
        <taxon>Chryseobacterium group</taxon>
        <taxon>Chryseobacterium</taxon>
    </lineage>
</organism>
<dbReference type="AlphaFoldDB" id="A0A6N4XUJ7"/>
<keyword evidence="2" id="KW-1185">Reference proteome</keyword>
<dbReference type="Proteomes" id="UP000445309">
    <property type="component" value="Unassembled WGS sequence"/>
</dbReference>
<dbReference type="RefSeq" id="WP_162072559.1">
    <property type="nucleotide sequence ID" value="NZ_CACVBY010000021.1"/>
</dbReference>